<feature type="compositionally biased region" description="Polar residues" evidence="4">
    <location>
        <begin position="43"/>
        <end position="54"/>
    </location>
</feature>
<evidence type="ECO:0000256" key="3">
    <source>
        <dbReference type="ARBA" id="ARBA00023013"/>
    </source>
</evidence>
<dbReference type="OrthoDB" id="6380180at2759"/>
<comment type="caution">
    <text evidence="5">The sequence shown here is derived from an EMBL/GenBank/DDBJ whole genome shotgun (WGS) entry which is preliminary data.</text>
</comment>
<dbReference type="InterPro" id="IPR004171">
    <property type="entry name" value="cAMP_dep_PKI"/>
</dbReference>
<dbReference type="Proteomes" id="UP000327044">
    <property type="component" value="Unassembled WGS sequence"/>
</dbReference>
<evidence type="ECO:0000256" key="4">
    <source>
        <dbReference type="SAM" id="MobiDB-lite"/>
    </source>
</evidence>
<feature type="compositionally biased region" description="Polar residues" evidence="4">
    <location>
        <begin position="88"/>
        <end position="108"/>
    </location>
</feature>
<comment type="similarity">
    <text evidence="2">Belongs to the PKI family.</text>
</comment>
<evidence type="ECO:0000256" key="2">
    <source>
        <dbReference type="ARBA" id="ARBA00006393"/>
    </source>
</evidence>
<gene>
    <name evidence="5" type="ORF">PPYR_01812</name>
</gene>
<keyword evidence="6" id="KW-1185">Reference proteome</keyword>
<accession>A0A5N4B5G1</accession>
<dbReference type="EMBL" id="VVIM01000001">
    <property type="protein sequence ID" value="KAB0804842.1"/>
    <property type="molecule type" value="Genomic_DNA"/>
</dbReference>
<dbReference type="InParanoid" id="A0A5N4B5G1"/>
<keyword evidence="3" id="KW-0649">Protein kinase inhibitor</keyword>
<evidence type="ECO:0000313" key="6">
    <source>
        <dbReference type="Proteomes" id="UP000327044"/>
    </source>
</evidence>
<dbReference type="PANTHER" id="PTHR15416">
    <property type="entry name" value="CAMP-DEPENDENT PROTEIN KINASE INHIBITOR/PKI"/>
    <property type="match status" value="1"/>
</dbReference>
<proteinExistence type="inferred from homology"/>
<organism evidence="5 6">
    <name type="scientific">Photinus pyralis</name>
    <name type="common">Common eastern firefly</name>
    <name type="synonym">Lampyris pyralis</name>
    <dbReference type="NCBI Taxonomy" id="7054"/>
    <lineage>
        <taxon>Eukaryota</taxon>
        <taxon>Metazoa</taxon>
        <taxon>Ecdysozoa</taxon>
        <taxon>Arthropoda</taxon>
        <taxon>Hexapoda</taxon>
        <taxon>Insecta</taxon>
        <taxon>Pterygota</taxon>
        <taxon>Neoptera</taxon>
        <taxon>Endopterygota</taxon>
        <taxon>Coleoptera</taxon>
        <taxon>Polyphaga</taxon>
        <taxon>Elateriformia</taxon>
        <taxon>Elateroidea</taxon>
        <taxon>Lampyridae</taxon>
        <taxon>Lampyrinae</taxon>
        <taxon>Photinus</taxon>
    </lineage>
</organism>
<dbReference type="Pfam" id="PF02827">
    <property type="entry name" value="PKI"/>
    <property type="match status" value="1"/>
</dbReference>
<dbReference type="AlphaFoldDB" id="A0A5N4B5G1"/>
<feature type="compositionally biased region" description="Low complexity" evidence="4">
    <location>
        <begin position="109"/>
        <end position="124"/>
    </location>
</feature>
<comment type="function">
    <text evidence="1">Extremely potent competitive inhibitor of cAMP-dependent protein kinase activity, this protein interacts with the catalytic subunit of the enzyme after the cAMP-induced dissociation of its regulatory chains.</text>
</comment>
<dbReference type="GO" id="GO:0004862">
    <property type="term" value="F:cAMP-dependent protein kinase inhibitor activity"/>
    <property type="evidence" value="ECO:0007669"/>
    <property type="project" value="InterPro"/>
</dbReference>
<protein>
    <submittedName>
        <fullName evidence="5">Uncharacterized protein</fullName>
    </submittedName>
</protein>
<reference evidence="5 6" key="1">
    <citation type="journal article" date="2018" name="Elife">
        <title>Firefly genomes illuminate parallel origins of bioluminescence in beetles.</title>
        <authorList>
            <person name="Fallon T.R."/>
            <person name="Lower S.E."/>
            <person name="Chang C.H."/>
            <person name="Bessho-Uehara M."/>
            <person name="Martin G.J."/>
            <person name="Bewick A.J."/>
            <person name="Behringer M."/>
            <person name="Debat H.J."/>
            <person name="Wong I."/>
            <person name="Day J.C."/>
            <person name="Suvorov A."/>
            <person name="Silva C.J."/>
            <person name="Stanger-Hall K.F."/>
            <person name="Hall D.W."/>
            <person name="Schmitz R.J."/>
            <person name="Nelson D.R."/>
            <person name="Lewis S.M."/>
            <person name="Shigenobu S."/>
            <person name="Bybee S.M."/>
            <person name="Larracuente A.M."/>
            <person name="Oba Y."/>
            <person name="Weng J.K."/>
        </authorList>
    </citation>
    <scope>NUCLEOTIDE SEQUENCE [LARGE SCALE GENOMIC DNA]</scope>
    <source>
        <strain evidence="5">1611_PpyrPB1</strain>
        <tissue evidence="5">Whole body</tissue>
    </source>
</reference>
<evidence type="ECO:0000256" key="1">
    <source>
        <dbReference type="ARBA" id="ARBA00002844"/>
    </source>
</evidence>
<sequence length="124" mass="13346">MPKKEFMGFKPIIIQRNLRKKPQKLRKRKVIKMLAVMEAQQIAGPSSGTDTSGTAPDCPPPHAQEFLSSGRTGRRNALPDILGEHALVTSSELPGRLQSLSTSEPGQGTSKSEASTSSSTYTVP</sequence>
<evidence type="ECO:0000313" key="5">
    <source>
        <dbReference type="EMBL" id="KAB0804842.1"/>
    </source>
</evidence>
<feature type="region of interest" description="Disordered" evidence="4">
    <location>
        <begin position="41"/>
        <end position="124"/>
    </location>
</feature>
<name>A0A5N4B5G1_PHOPY</name>